<dbReference type="RefSeq" id="WP_136993169.1">
    <property type="nucleotide sequence ID" value="NZ_SZPQ01000105.1"/>
</dbReference>
<dbReference type="Proteomes" id="UP000305202">
    <property type="component" value="Unassembled WGS sequence"/>
</dbReference>
<dbReference type="EMBL" id="SZPQ01000105">
    <property type="protein sequence ID" value="TKI02154.1"/>
    <property type="molecule type" value="Genomic_DNA"/>
</dbReference>
<accession>A0ABY2SD87</accession>
<protein>
    <submittedName>
        <fullName evidence="1">Antitermination protein</fullName>
    </submittedName>
</protein>
<keyword evidence="2" id="KW-1185">Reference proteome</keyword>
<evidence type="ECO:0000313" key="1">
    <source>
        <dbReference type="EMBL" id="TKI02154.1"/>
    </source>
</evidence>
<proteinExistence type="predicted"/>
<reference evidence="1 2" key="1">
    <citation type="submission" date="2019-04" db="EMBL/GenBank/DDBJ databases">
        <authorList>
            <person name="Li M."/>
            <person name="Gao C."/>
        </authorList>
    </citation>
    <scope>NUCLEOTIDE SEQUENCE [LARGE SCALE GENOMIC DNA]</scope>
    <source>
        <strain evidence="1 2">BGMRC 2031</strain>
    </source>
</reference>
<sequence length="217" mass="25172">MTINIEYIREKLTAALADIQGLTKGQLTAFEELPLTRTTRYKRHRPREGRVCSERDPIYCPETRVRKCAPAPIDPLTFAMSSYRRAVGELKSYEVAWIRYCYGGDLEYTYQIQICQYIWSEYRKETAGQKITEKVRSRLASLVWLAVQTSVWHFTARGRAYGTAELAMLVGVSKSTWSETYSRHWAGLMGICRKLDEWALFTIITKRSDEFLKQNAT</sequence>
<dbReference type="InterPro" id="IPR010455">
    <property type="entry name" value="Phage_82_GpQ"/>
</dbReference>
<organism evidence="1 2">
    <name type="scientific">Martelella alba</name>
    <dbReference type="NCBI Taxonomy" id="2590451"/>
    <lineage>
        <taxon>Bacteria</taxon>
        <taxon>Pseudomonadati</taxon>
        <taxon>Pseudomonadota</taxon>
        <taxon>Alphaproteobacteria</taxon>
        <taxon>Hyphomicrobiales</taxon>
        <taxon>Aurantimonadaceae</taxon>
        <taxon>Martelella</taxon>
    </lineage>
</organism>
<comment type="caution">
    <text evidence="1">The sequence shown here is derived from an EMBL/GenBank/DDBJ whole genome shotgun (WGS) entry which is preliminary data.</text>
</comment>
<name>A0ABY2SD87_9HYPH</name>
<dbReference type="Pfam" id="PF06323">
    <property type="entry name" value="Phage_antiter_Q"/>
    <property type="match status" value="1"/>
</dbReference>
<evidence type="ECO:0000313" key="2">
    <source>
        <dbReference type="Proteomes" id="UP000305202"/>
    </source>
</evidence>
<gene>
    <name evidence="1" type="ORF">FCN80_25710</name>
</gene>